<keyword evidence="2" id="KW-0285">Flavoprotein</keyword>
<dbReference type="AlphaFoldDB" id="A0A9W6EFH6"/>
<feature type="domain" description="FAD-binding" evidence="5">
    <location>
        <begin position="98"/>
        <end position="221"/>
    </location>
</feature>
<organism evidence="6 7">
    <name type="scientific">Aspergillus niger</name>
    <dbReference type="NCBI Taxonomy" id="5061"/>
    <lineage>
        <taxon>Eukaryota</taxon>
        <taxon>Fungi</taxon>
        <taxon>Dikarya</taxon>
        <taxon>Ascomycota</taxon>
        <taxon>Pezizomycotina</taxon>
        <taxon>Eurotiomycetes</taxon>
        <taxon>Eurotiomycetidae</taxon>
        <taxon>Eurotiales</taxon>
        <taxon>Aspergillaceae</taxon>
        <taxon>Aspergillus</taxon>
        <taxon>Aspergillus subgen. Circumdati</taxon>
    </lineage>
</organism>
<evidence type="ECO:0000256" key="2">
    <source>
        <dbReference type="ARBA" id="ARBA00022630"/>
    </source>
</evidence>
<gene>
    <name evidence="6" type="ORF">AnigIFM63604_001594</name>
</gene>
<dbReference type="PANTHER" id="PTHR47356:SF2">
    <property type="entry name" value="FAD-BINDING DOMAIN-CONTAINING PROTEIN-RELATED"/>
    <property type="match status" value="1"/>
</dbReference>
<dbReference type="InterPro" id="IPR050562">
    <property type="entry name" value="FAD_mOase_fung"/>
</dbReference>
<evidence type="ECO:0000256" key="3">
    <source>
        <dbReference type="ARBA" id="ARBA00022827"/>
    </source>
</evidence>
<comment type="similarity">
    <text evidence="1">Belongs to the paxM FAD-dependent monooxygenase family.</text>
</comment>
<keyword evidence="3" id="KW-0274">FAD</keyword>
<evidence type="ECO:0000259" key="5">
    <source>
        <dbReference type="Pfam" id="PF01494"/>
    </source>
</evidence>
<keyword evidence="4" id="KW-0560">Oxidoreductase</keyword>
<evidence type="ECO:0000313" key="6">
    <source>
        <dbReference type="EMBL" id="GLA55105.1"/>
    </source>
</evidence>
<dbReference type="GO" id="GO:0071949">
    <property type="term" value="F:FAD binding"/>
    <property type="evidence" value="ECO:0007669"/>
    <property type="project" value="InterPro"/>
</dbReference>
<dbReference type="SUPFAM" id="SSF51905">
    <property type="entry name" value="FAD/NAD(P)-binding domain"/>
    <property type="match status" value="1"/>
</dbReference>
<evidence type="ECO:0000313" key="7">
    <source>
        <dbReference type="Proteomes" id="UP001144191"/>
    </source>
</evidence>
<feature type="domain" description="FAD-binding" evidence="5">
    <location>
        <begin position="9"/>
        <end position="76"/>
    </location>
</feature>
<dbReference type="EMBL" id="BRPB01000121">
    <property type="protein sequence ID" value="GLA55105.1"/>
    <property type="molecule type" value="Genomic_DNA"/>
</dbReference>
<reference evidence="6" key="1">
    <citation type="submission" date="2022-07" db="EMBL/GenBank/DDBJ databases">
        <title>Taxonomy of Aspergillus series Nigri: significant species reduction supported by multi-species coalescent approaches.</title>
        <authorList>
            <person name="Bian C."/>
            <person name="Kusuya Y."/>
            <person name="Sklenar F."/>
            <person name="D'hooge E."/>
            <person name="Yaguchi T."/>
            <person name="Takahashi H."/>
            <person name="Hubka V."/>
        </authorList>
    </citation>
    <scope>NUCLEOTIDE SEQUENCE</scope>
    <source>
        <strain evidence="6">IFM 63604</strain>
    </source>
</reference>
<protein>
    <recommendedName>
        <fullName evidence="5">FAD-binding domain-containing protein</fullName>
    </recommendedName>
</protein>
<dbReference type="GO" id="GO:0004497">
    <property type="term" value="F:monooxygenase activity"/>
    <property type="evidence" value="ECO:0007669"/>
    <property type="project" value="InterPro"/>
</dbReference>
<dbReference type="Gene3D" id="3.50.50.60">
    <property type="entry name" value="FAD/NAD(P)-binding domain"/>
    <property type="match status" value="2"/>
</dbReference>
<sequence>MQAERPFRIVVVGAGVAGLVASNCLQRLGIDHIVLEKHAEVAPPMGNGISMWPHGLRVLHQLGYLPAIQRDAVPVNRFLSRGPDGRVMHDNLLYTLVEKKFTFLATSQPDAVYVVVVFLLDAPFTWPKRQRFTDEDANALAELVADKPVTDQLLFSEIWRQRTRASVISLEEGVMEHWHHGRICLLGDAVHKVHPNLALGGNSAIEGVASFMNNLCRVMKTTCSGTKPSGTALNLVFVAYQKEQRQRIKELMDLSHMAAKMHTYATPLHRLLANWVFPLCDDRMLANHVGAYFAAAPKLDFLPCVGFPSGLLAWAEDGRNDDPRNHYINGHLDVNGYATGHVVY</sequence>
<evidence type="ECO:0000256" key="4">
    <source>
        <dbReference type="ARBA" id="ARBA00023002"/>
    </source>
</evidence>
<name>A0A9W6EFH6_ASPNG</name>
<dbReference type="InterPro" id="IPR036188">
    <property type="entry name" value="FAD/NAD-bd_sf"/>
</dbReference>
<dbReference type="Proteomes" id="UP001144191">
    <property type="component" value="Unassembled WGS sequence"/>
</dbReference>
<evidence type="ECO:0000256" key="1">
    <source>
        <dbReference type="ARBA" id="ARBA00007992"/>
    </source>
</evidence>
<dbReference type="Pfam" id="PF01494">
    <property type="entry name" value="FAD_binding_3"/>
    <property type="match status" value="2"/>
</dbReference>
<accession>A0A9W6EFH6</accession>
<proteinExistence type="inferred from homology"/>
<dbReference type="PANTHER" id="PTHR47356">
    <property type="entry name" value="FAD-DEPENDENT MONOOXYGENASE ASQG-RELATED"/>
    <property type="match status" value="1"/>
</dbReference>
<comment type="caution">
    <text evidence="6">The sequence shown here is derived from an EMBL/GenBank/DDBJ whole genome shotgun (WGS) entry which is preliminary data.</text>
</comment>
<dbReference type="InterPro" id="IPR002938">
    <property type="entry name" value="FAD-bd"/>
</dbReference>